<dbReference type="RefSeq" id="WP_268924775.1">
    <property type="nucleotide sequence ID" value="NZ_JAPTGB010000008.1"/>
</dbReference>
<comment type="similarity">
    <text evidence="3 9">Belongs to the FKBP-type PPIase family.</text>
</comment>
<evidence type="ECO:0000256" key="8">
    <source>
        <dbReference type="PROSITE-ProRule" id="PRU00277"/>
    </source>
</evidence>
<dbReference type="SUPFAM" id="SSF54534">
    <property type="entry name" value="FKBP-like"/>
    <property type="match status" value="1"/>
</dbReference>
<dbReference type="Gene3D" id="3.10.50.40">
    <property type="match status" value="1"/>
</dbReference>
<keyword evidence="6" id="KW-0143">Chaperone</keyword>
<organism evidence="11 12">
    <name type="scientific">Methanocorpusculum petauri</name>
    <dbReference type="NCBI Taxonomy" id="3002863"/>
    <lineage>
        <taxon>Archaea</taxon>
        <taxon>Methanobacteriati</taxon>
        <taxon>Methanobacteriota</taxon>
        <taxon>Stenosarchaea group</taxon>
        <taxon>Methanomicrobia</taxon>
        <taxon>Methanomicrobiales</taxon>
        <taxon>Methanocorpusculaceae</taxon>
        <taxon>Methanocorpusculum</taxon>
    </lineage>
</organism>
<keyword evidence="4" id="KW-0963">Cytoplasm</keyword>
<feature type="domain" description="PPIase FKBP-type" evidence="10">
    <location>
        <begin position="35"/>
        <end position="109"/>
    </location>
</feature>
<comment type="catalytic activity">
    <reaction evidence="1 8 9">
        <text>[protein]-peptidylproline (omega=180) = [protein]-peptidylproline (omega=0)</text>
        <dbReference type="Rhea" id="RHEA:16237"/>
        <dbReference type="Rhea" id="RHEA-COMP:10747"/>
        <dbReference type="Rhea" id="RHEA-COMP:10748"/>
        <dbReference type="ChEBI" id="CHEBI:83833"/>
        <dbReference type="ChEBI" id="CHEBI:83834"/>
        <dbReference type="EC" id="5.2.1.8"/>
    </reaction>
</comment>
<dbReference type="EMBL" id="JAPTGB010000008">
    <property type="protein sequence ID" value="MCZ0860561.1"/>
    <property type="molecule type" value="Genomic_DNA"/>
</dbReference>
<evidence type="ECO:0000256" key="9">
    <source>
        <dbReference type="RuleBase" id="RU003915"/>
    </source>
</evidence>
<dbReference type="GO" id="GO:0003755">
    <property type="term" value="F:peptidyl-prolyl cis-trans isomerase activity"/>
    <property type="evidence" value="ECO:0007669"/>
    <property type="project" value="UniProtKB-EC"/>
</dbReference>
<name>A0ABT4IFP8_9EURY</name>
<evidence type="ECO:0000256" key="2">
    <source>
        <dbReference type="ARBA" id="ARBA00004496"/>
    </source>
</evidence>
<dbReference type="Proteomes" id="UP001141422">
    <property type="component" value="Unassembled WGS sequence"/>
</dbReference>
<comment type="subcellular location">
    <subcellularLocation>
        <location evidence="2">Cytoplasm</location>
    </subcellularLocation>
</comment>
<evidence type="ECO:0000313" key="12">
    <source>
        <dbReference type="Proteomes" id="UP001141422"/>
    </source>
</evidence>
<dbReference type="InterPro" id="IPR046357">
    <property type="entry name" value="PPIase_dom_sf"/>
</dbReference>
<dbReference type="PANTHER" id="PTHR47861">
    <property type="entry name" value="FKBP-TYPE PEPTIDYL-PROLYL CIS-TRANS ISOMERASE SLYD"/>
    <property type="match status" value="1"/>
</dbReference>
<evidence type="ECO:0000256" key="1">
    <source>
        <dbReference type="ARBA" id="ARBA00000971"/>
    </source>
</evidence>
<evidence type="ECO:0000256" key="3">
    <source>
        <dbReference type="ARBA" id="ARBA00006577"/>
    </source>
</evidence>
<keyword evidence="7 8" id="KW-0413">Isomerase</keyword>
<dbReference type="EC" id="5.2.1.8" evidence="9"/>
<evidence type="ECO:0000259" key="10">
    <source>
        <dbReference type="PROSITE" id="PS50059"/>
    </source>
</evidence>
<dbReference type="PROSITE" id="PS51257">
    <property type="entry name" value="PROKAR_LIPOPROTEIN"/>
    <property type="match status" value="1"/>
</dbReference>
<dbReference type="PANTHER" id="PTHR47861:SF3">
    <property type="entry name" value="FKBP-TYPE PEPTIDYL-PROLYL CIS-TRANS ISOMERASE SLYD"/>
    <property type="match status" value="1"/>
</dbReference>
<protein>
    <recommendedName>
        <fullName evidence="9">Peptidyl-prolyl cis-trans isomerase</fullName>
        <ecNumber evidence="9">5.2.1.8</ecNumber>
    </recommendedName>
</protein>
<accession>A0ABT4IFP8</accession>
<proteinExistence type="inferred from homology"/>
<keyword evidence="12" id="KW-1185">Reference proteome</keyword>
<sequence>MNTKITGVLLALVALTLVVFAAGCIGSADQTAKASDTVNVFYTLTLEDGSVYQTNVGKEPLTFVLGSGQVVKGFDDAVTGMKPGETKTVTLTPDQAYGAYSYETYADIPISLAENYNNGPIAVGSTFLMYDYSTGAIQVVQGEVMVIDNESNMTRVVINPPLAGKTLTFEITLDSIGEKTT</sequence>
<reference evidence="11" key="1">
    <citation type="submission" date="2022-12" db="EMBL/GenBank/DDBJ databases">
        <title>Isolation and characterisation of novel Methanocorpusculum spp. from native Australian herbivores indicates the genus is ancestrally host-associated.</title>
        <authorList>
            <person name="Volmer J.G."/>
            <person name="Soo R.M."/>
            <person name="Evans P.N."/>
            <person name="Hoedt E.C."/>
            <person name="Astorga Alsina A.L."/>
            <person name="Woodcroft B.J."/>
            <person name="Tyson G.W."/>
            <person name="Hugenholtz P."/>
            <person name="Morrison M."/>
        </authorList>
    </citation>
    <scope>NUCLEOTIDE SEQUENCE</scope>
    <source>
        <strain evidence="11">MG</strain>
    </source>
</reference>
<evidence type="ECO:0000313" key="11">
    <source>
        <dbReference type="EMBL" id="MCZ0860561.1"/>
    </source>
</evidence>
<gene>
    <name evidence="11" type="ORF">O0S10_04855</name>
</gene>
<dbReference type="PROSITE" id="PS50059">
    <property type="entry name" value="FKBP_PPIASE"/>
    <property type="match status" value="1"/>
</dbReference>
<keyword evidence="5 8" id="KW-0697">Rotamase</keyword>
<comment type="caution">
    <text evidence="11">The sequence shown here is derived from an EMBL/GenBank/DDBJ whole genome shotgun (WGS) entry which is preliminary data.</text>
</comment>
<evidence type="ECO:0000256" key="4">
    <source>
        <dbReference type="ARBA" id="ARBA00022490"/>
    </source>
</evidence>
<evidence type="ECO:0000256" key="6">
    <source>
        <dbReference type="ARBA" id="ARBA00023186"/>
    </source>
</evidence>
<evidence type="ECO:0000256" key="5">
    <source>
        <dbReference type="ARBA" id="ARBA00023110"/>
    </source>
</evidence>
<evidence type="ECO:0000256" key="7">
    <source>
        <dbReference type="ARBA" id="ARBA00023235"/>
    </source>
</evidence>
<dbReference type="InterPro" id="IPR001179">
    <property type="entry name" value="PPIase_FKBP_dom"/>
</dbReference>
<dbReference type="Pfam" id="PF00254">
    <property type="entry name" value="FKBP_C"/>
    <property type="match status" value="1"/>
</dbReference>